<protein>
    <recommendedName>
        <fullName evidence="2">prephenate dehydratase</fullName>
        <ecNumber evidence="2">4.2.1.51</ecNumber>
    </recommendedName>
</protein>
<sequence>MAQEKGKEKPIVAFLGPNASYTHQAALSSFDSASYTLHPSTTIEDIFSAVQNGEAYRGVVPFENSSNGSVVFTLDLFADLHGKYPDILVCAEAYIAVQHCLLGHQRRQASNPTSVAGNPIAFGHAGVYPHAHGLANVIESPLSSGAVTPTSKDPVPQKPASRPVGDLSRIRKIYSHPQAWGQCKVFLNTYLKGIERQDVSSTSRAAELVAQDPSGETAAVSSIIAAEIHGLKVLARGIEDRGDNTTRFFIIRRKPATSTATEDTSVSSMGETEQADAGDRKAWKSLISFTIDHANPGALAHSLAVLEKYGLNLTSINTRPSGVENWNYIFFVEIQARKLEGTQEGAVNRALGELDKVCSGWRWLGSWESRSGFVQ</sequence>
<evidence type="ECO:0000256" key="4">
    <source>
        <dbReference type="ARBA" id="ARBA00023141"/>
    </source>
</evidence>
<keyword evidence="6" id="KW-0456">Lyase</keyword>
<feature type="domain" description="ACT" evidence="10">
    <location>
        <begin position="287"/>
        <end position="370"/>
    </location>
</feature>
<dbReference type="PANTHER" id="PTHR21022">
    <property type="entry name" value="PREPHENATE DEHYDRATASE P PROTEIN"/>
    <property type="match status" value="1"/>
</dbReference>
<dbReference type="AlphaFoldDB" id="A0A6G1IQC4"/>
<dbReference type="PIRSF" id="PIRSF001500">
    <property type="entry name" value="Chor_mut_pdt_Ppr"/>
    <property type="match status" value="1"/>
</dbReference>
<dbReference type="FunFam" id="3.40.190.10:FF:000228">
    <property type="entry name" value="Chorismate mutase/prephenate dehydratase"/>
    <property type="match status" value="1"/>
</dbReference>
<dbReference type="OrthoDB" id="983542at2759"/>
<dbReference type="Proteomes" id="UP000799291">
    <property type="component" value="Unassembled WGS sequence"/>
</dbReference>
<dbReference type="Gene3D" id="3.30.70.260">
    <property type="match status" value="1"/>
</dbReference>
<dbReference type="UniPathway" id="UPA00121">
    <property type="reaction ID" value="UER00345"/>
</dbReference>
<evidence type="ECO:0000256" key="5">
    <source>
        <dbReference type="ARBA" id="ARBA00023222"/>
    </source>
</evidence>
<evidence type="ECO:0000313" key="11">
    <source>
        <dbReference type="EMBL" id="KAF2680173.1"/>
    </source>
</evidence>
<evidence type="ECO:0000256" key="7">
    <source>
        <dbReference type="ARBA" id="ARBA00047848"/>
    </source>
</evidence>
<dbReference type="FunFam" id="3.40.190.10:FF:000034">
    <property type="entry name" value="Chorismate mutase/prephenate dehydratase"/>
    <property type="match status" value="1"/>
</dbReference>
<keyword evidence="3" id="KW-0028">Amino-acid biosynthesis</keyword>
<dbReference type="CDD" id="cd04905">
    <property type="entry name" value="ACT_CM-PDT"/>
    <property type="match status" value="1"/>
</dbReference>
<gene>
    <name evidence="11" type="ORF">K458DRAFT_421719</name>
</gene>
<dbReference type="Gene3D" id="3.40.190.10">
    <property type="entry name" value="Periplasmic binding protein-like II"/>
    <property type="match status" value="2"/>
</dbReference>
<dbReference type="PANTHER" id="PTHR21022:SF19">
    <property type="entry name" value="PREPHENATE DEHYDRATASE-RELATED"/>
    <property type="match status" value="1"/>
</dbReference>
<dbReference type="Pfam" id="PF00800">
    <property type="entry name" value="PDT"/>
    <property type="match status" value="2"/>
</dbReference>
<dbReference type="PROSITE" id="PS51171">
    <property type="entry name" value="PREPHENATE_DEHYDR_3"/>
    <property type="match status" value="1"/>
</dbReference>
<evidence type="ECO:0000313" key="12">
    <source>
        <dbReference type="Proteomes" id="UP000799291"/>
    </source>
</evidence>
<evidence type="ECO:0000256" key="6">
    <source>
        <dbReference type="ARBA" id="ARBA00023239"/>
    </source>
</evidence>
<evidence type="ECO:0000256" key="1">
    <source>
        <dbReference type="ARBA" id="ARBA00004741"/>
    </source>
</evidence>
<dbReference type="InterPro" id="IPR002912">
    <property type="entry name" value="ACT_dom"/>
</dbReference>
<proteinExistence type="predicted"/>
<organism evidence="11 12">
    <name type="scientific">Lentithecium fluviatile CBS 122367</name>
    <dbReference type="NCBI Taxonomy" id="1168545"/>
    <lineage>
        <taxon>Eukaryota</taxon>
        <taxon>Fungi</taxon>
        <taxon>Dikarya</taxon>
        <taxon>Ascomycota</taxon>
        <taxon>Pezizomycotina</taxon>
        <taxon>Dothideomycetes</taxon>
        <taxon>Pleosporomycetidae</taxon>
        <taxon>Pleosporales</taxon>
        <taxon>Massarineae</taxon>
        <taxon>Lentitheciaceae</taxon>
        <taxon>Lentithecium</taxon>
    </lineage>
</organism>
<evidence type="ECO:0000259" key="10">
    <source>
        <dbReference type="PROSITE" id="PS51671"/>
    </source>
</evidence>
<name>A0A6G1IQC4_9PLEO</name>
<evidence type="ECO:0000256" key="2">
    <source>
        <dbReference type="ARBA" id="ARBA00013147"/>
    </source>
</evidence>
<keyword evidence="4" id="KW-0057">Aromatic amino acid biosynthesis</keyword>
<dbReference type="SUPFAM" id="SSF55021">
    <property type="entry name" value="ACT-like"/>
    <property type="match status" value="1"/>
</dbReference>
<dbReference type="CDD" id="cd13532">
    <property type="entry name" value="PBP2_PDT_like"/>
    <property type="match status" value="1"/>
</dbReference>
<comment type="catalytic activity">
    <reaction evidence="7">
        <text>prephenate + H(+) = 3-phenylpyruvate + CO2 + H2O</text>
        <dbReference type="Rhea" id="RHEA:21648"/>
        <dbReference type="ChEBI" id="CHEBI:15377"/>
        <dbReference type="ChEBI" id="CHEBI:15378"/>
        <dbReference type="ChEBI" id="CHEBI:16526"/>
        <dbReference type="ChEBI" id="CHEBI:18005"/>
        <dbReference type="ChEBI" id="CHEBI:29934"/>
        <dbReference type="EC" id="4.2.1.51"/>
    </reaction>
</comment>
<dbReference type="InterPro" id="IPR045865">
    <property type="entry name" value="ACT-like_dom_sf"/>
</dbReference>
<accession>A0A6G1IQC4</accession>
<evidence type="ECO:0000259" key="9">
    <source>
        <dbReference type="PROSITE" id="PS51171"/>
    </source>
</evidence>
<dbReference type="SUPFAM" id="SSF53850">
    <property type="entry name" value="Periplasmic binding protein-like II"/>
    <property type="match status" value="2"/>
</dbReference>
<dbReference type="EMBL" id="MU005598">
    <property type="protein sequence ID" value="KAF2680173.1"/>
    <property type="molecule type" value="Genomic_DNA"/>
</dbReference>
<keyword evidence="12" id="KW-1185">Reference proteome</keyword>
<reference evidence="11" key="1">
    <citation type="journal article" date="2020" name="Stud. Mycol.">
        <title>101 Dothideomycetes genomes: a test case for predicting lifestyles and emergence of pathogens.</title>
        <authorList>
            <person name="Haridas S."/>
            <person name="Albert R."/>
            <person name="Binder M."/>
            <person name="Bloem J."/>
            <person name="Labutti K."/>
            <person name="Salamov A."/>
            <person name="Andreopoulos B."/>
            <person name="Baker S."/>
            <person name="Barry K."/>
            <person name="Bills G."/>
            <person name="Bluhm B."/>
            <person name="Cannon C."/>
            <person name="Castanera R."/>
            <person name="Culley D."/>
            <person name="Daum C."/>
            <person name="Ezra D."/>
            <person name="Gonzalez J."/>
            <person name="Henrissat B."/>
            <person name="Kuo A."/>
            <person name="Liang C."/>
            <person name="Lipzen A."/>
            <person name="Lutzoni F."/>
            <person name="Magnuson J."/>
            <person name="Mondo S."/>
            <person name="Nolan M."/>
            <person name="Ohm R."/>
            <person name="Pangilinan J."/>
            <person name="Park H.-J."/>
            <person name="Ramirez L."/>
            <person name="Alfaro M."/>
            <person name="Sun H."/>
            <person name="Tritt A."/>
            <person name="Yoshinaga Y."/>
            <person name="Zwiers L.-H."/>
            <person name="Turgeon B."/>
            <person name="Goodwin S."/>
            <person name="Spatafora J."/>
            <person name="Crous P."/>
            <person name="Grigoriev I."/>
        </authorList>
    </citation>
    <scope>NUCLEOTIDE SEQUENCE</scope>
    <source>
        <strain evidence="11">CBS 122367</strain>
    </source>
</reference>
<dbReference type="InterPro" id="IPR001086">
    <property type="entry name" value="Preph_deHydtase"/>
</dbReference>
<dbReference type="EC" id="4.2.1.51" evidence="2"/>
<dbReference type="PROSITE" id="PS51671">
    <property type="entry name" value="ACT"/>
    <property type="match status" value="1"/>
</dbReference>
<comment type="pathway">
    <text evidence="1">Amino-acid biosynthesis; L-phenylalanine biosynthesis; phenylpyruvate from prephenate: step 1/1.</text>
</comment>
<evidence type="ECO:0000256" key="3">
    <source>
        <dbReference type="ARBA" id="ARBA00022605"/>
    </source>
</evidence>
<dbReference type="GO" id="GO:0005737">
    <property type="term" value="C:cytoplasm"/>
    <property type="evidence" value="ECO:0007669"/>
    <property type="project" value="TreeGrafter"/>
</dbReference>
<evidence type="ECO:0000256" key="8">
    <source>
        <dbReference type="SAM" id="MobiDB-lite"/>
    </source>
</evidence>
<dbReference type="InterPro" id="IPR008242">
    <property type="entry name" value="Chor_mutase/pphenate_deHydtase"/>
</dbReference>
<dbReference type="GO" id="GO:0004664">
    <property type="term" value="F:prephenate dehydratase activity"/>
    <property type="evidence" value="ECO:0007669"/>
    <property type="project" value="UniProtKB-EC"/>
</dbReference>
<feature type="region of interest" description="Disordered" evidence="8">
    <location>
        <begin position="145"/>
        <end position="164"/>
    </location>
</feature>
<feature type="domain" description="Prephenate dehydratase" evidence="9">
    <location>
        <begin position="11"/>
        <end position="253"/>
    </location>
</feature>
<keyword evidence="5" id="KW-0584">Phenylalanine biosynthesis</keyword>
<dbReference type="GO" id="GO:0009094">
    <property type="term" value="P:L-phenylalanine biosynthetic process"/>
    <property type="evidence" value="ECO:0007669"/>
    <property type="project" value="UniProtKB-UniPathway"/>
</dbReference>